<evidence type="ECO:0000313" key="2">
    <source>
        <dbReference type="Proteomes" id="UP000007360"/>
    </source>
</evidence>
<accession>K2RDV0</accession>
<dbReference type="Proteomes" id="UP000007360">
    <property type="component" value="Unassembled WGS sequence"/>
</dbReference>
<organism evidence="1 2">
    <name type="scientific">Methanobacterium formicicum (strain DSM 3637 / PP1)</name>
    <dbReference type="NCBI Taxonomy" id="1204725"/>
    <lineage>
        <taxon>Archaea</taxon>
        <taxon>Methanobacteriati</taxon>
        <taxon>Methanobacteriota</taxon>
        <taxon>Methanomada group</taxon>
        <taxon>Methanobacteria</taxon>
        <taxon>Methanobacteriales</taxon>
        <taxon>Methanobacteriaceae</taxon>
        <taxon>Methanobacterium</taxon>
    </lineage>
</organism>
<proteinExistence type="predicted"/>
<gene>
    <name evidence="1" type="ORF">A994_03538</name>
</gene>
<protein>
    <submittedName>
        <fullName evidence="1">Uncharacterized protein</fullName>
    </submittedName>
</protein>
<name>K2RDV0_METFP</name>
<sequence>MLDFGLTDSKNMENYETKFLNELESGDQISGEIVIGEFQKSPMGKREVAEFYVIITDKKKLNKWVCEFVTPYYPETDNIYGENGGLFYTFIDSLNHVVNKTPLNWQENYSVNFSRFRKTVNQHISSITLEAVSSVNSDAKTVNLMVKDAMVKTESKEQSPATIYDLAQEDPIILMAYSHLRNKGDRITVKNIAFELKSSMDDGKITENAYKTALDQLHRLKPSVDFQ</sequence>
<dbReference type="PATRIC" id="fig|1204725.3.peg.713"/>
<comment type="caution">
    <text evidence="1">The sequence shown here is derived from an EMBL/GenBank/DDBJ whole genome shotgun (WGS) entry which is preliminary data.</text>
</comment>
<reference evidence="1 2" key="1">
    <citation type="journal article" date="2012" name="J. Bacteriol.">
        <title>Draft genome sequence of Methanobacterium formicicum DSM 3637, an archaebacterium isolated from the methane producer amoeba Pelomyxa palustris.</title>
        <authorList>
            <person name="Gutierrez G."/>
        </authorList>
    </citation>
    <scope>NUCLEOTIDE SEQUENCE [LARGE SCALE GENOMIC DNA]</scope>
    <source>
        <strain evidence="2">DSM 3637 / PP1</strain>
    </source>
</reference>
<dbReference type="AlphaFoldDB" id="K2RDV0"/>
<dbReference type="OrthoDB" id="67686at2157"/>
<keyword evidence="2" id="KW-1185">Reference proteome</keyword>
<dbReference type="EMBL" id="AMPO01000002">
    <property type="protein sequence ID" value="EKF86524.1"/>
    <property type="molecule type" value="Genomic_DNA"/>
</dbReference>
<dbReference type="RefSeq" id="WP_004029915.1">
    <property type="nucleotide sequence ID" value="NZ_AMPO01000002.1"/>
</dbReference>
<evidence type="ECO:0000313" key="1">
    <source>
        <dbReference type="EMBL" id="EKF86524.1"/>
    </source>
</evidence>